<keyword evidence="5" id="KW-1185">Reference proteome</keyword>
<dbReference type="OrthoDB" id="5567124at2759"/>
<dbReference type="InterPro" id="IPR052744">
    <property type="entry name" value="GPAT/DAPAT"/>
</dbReference>
<reference evidence="4 5" key="1">
    <citation type="submission" date="2009-11" db="EMBL/GenBank/DDBJ databases">
        <title>Annotation of Allomyces macrogynus ATCC 38327.</title>
        <authorList>
            <consortium name="The Broad Institute Genome Sequencing Platform"/>
            <person name="Russ C."/>
            <person name="Cuomo C."/>
            <person name="Burger G."/>
            <person name="Gray M.W."/>
            <person name="Holland P.W.H."/>
            <person name="King N."/>
            <person name="Lang F.B.F."/>
            <person name="Roger A.J."/>
            <person name="Ruiz-Trillo I."/>
            <person name="Young S.K."/>
            <person name="Zeng Q."/>
            <person name="Gargeya S."/>
            <person name="Fitzgerald M."/>
            <person name="Haas B."/>
            <person name="Abouelleil A."/>
            <person name="Alvarado L."/>
            <person name="Arachchi H.M."/>
            <person name="Berlin A."/>
            <person name="Chapman S.B."/>
            <person name="Gearin G."/>
            <person name="Goldberg J."/>
            <person name="Griggs A."/>
            <person name="Gujja S."/>
            <person name="Hansen M."/>
            <person name="Heiman D."/>
            <person name="Howarth C."/>
            <person name="Larimer J."/>
            <person name="Lui A."/>
            <person name="MacDonald P.J.P."/>
            <person name="McCowen C."/>
            <person name="Montmayeur A."/>
            <person name="Murphy C."/>
            <person name="Neiman D."/>
            <person name="Pearson M."/>
            <person name="Priest M."/>
            <person name="Roberts A."/>
            <person name="Saif S."/>
            <person name="Shea T."/>
            <person name="Sisk P."/>
            <person name="Stolte C."/>
            <person name="Sykes S."/>
            <person name="Wortman J."/>
            <person name="Nusbaum C."/>
            <person name="Birren B."/>
        </authorList>
    </citation>
    <scope>NUCLEOTIDE SEQUENCE [LARGE SCALE GENOMIC DNA]</scope>
    <source>
        <strain evidence="4 5">ATCC 38327</strain>
    </source>
</reference>
<feature type="transmembrane region" description="Helical" evidence="2">
    <location>
        <begin position="348"/>
        <end position="375"/>
    </location>
</feature>
<dbReference type="InterPro" id="IPR002123">
    <property type="entry name" value="Plipid/glycerol_acylTrfase"/>
</dbReference>
<organism evidence="4 5">
    <name type="scientific">Allomyces macrogynus (strain ATCC 38327)</name>
    <name type="common">Allomyces javanicus var. macrogynus</name>
    <dbReference type="NCBI Taxonomy" id="578462"/>
    <lineage>
        <taxon>Eukaryota</taxon>
        <taxon>Fungi</taxon>
        <taxon>Fungi incertae sedis</taxon>
        <taxon>Blastocladiomycota</taxon>
        <taxon>Blastocladiomycetes</taxon>
        <taxon>Blastocladiales</taxon>
        <taxon>Blastocladiaceae</taxon>
        <taxon>Allomyces</taxon>
    </lineage>
</organism>
<dbReference type="GO" id="GO:0016287">
    <property type="term" value="F:glycerone-phosphate O-acyltransferase activity"/>
    <property type="evidence" value="ECO:0007669"/>
    <property type="project" value="TreeGrafter"/>
</dbReference>
<evidence type="ECO:0000259" key="3">
    <source>
        <dbReference type="SMART" id="SM00563"/>
    </source>
</evidence>
<reference evidence="5" key="2">
    <citation type="submission" date="2009-11" db="EMBL/GenBank/DDBJ databases">
        <title>The Genome Sequence of Allomyces macrogynus strain ATCC 38327.</title>
        <authorList>
            <consortium name="The Broad Institute Genome Sequencing Platform"/>
            <person name="Russ C."/>
            <person name="Cuomo C."/>
            <person name="Shea T."/>
            <person name="Young S.K."/>
            <person name="Zeng Q."/>
            <person name="Koehrsen M."/>
            <person name="Haas B."/>
            <person name="Borodovsky M."/>
            <person name="Guigo R."/>
            <person name="Alvarado L."/>
            <person name="Berlin A."/>
            <person name="Borenstein D."/>
            <person name="Chen Z."/>
            <person name="Engels R."/>
            <person name="Freedman E."/>
            <person name="Gellesch M."/>
            <person name="Goldberg J."/>
            <person name="Griggs A."/>
            <person name="Gujja S."/>
            <person name="Heiman D."/>
            <person name="Hepburn T."/>
            <person name="Howarth C."/>
            <person name="Jen D."/>
            <person name="Larson L."/>
            <person name="Lewis B."/>
            <person name="Mehta T."/>
            <person name="Park D."/>
            <person name="Pearson M."/>
            <person name="Roberts A."/>
            <person name="Saif S."/>
            <person name="Shenoy N."/>
            <person name="Sisk P."/>
            <person name="Stolte C."/>
            <person name="Sykes S."/>
            <person name="Walk T."/>
            <person name="White J."/>
            <person name="Yandava C."/>
            <person name="Burger G."/>
            <person name="Gray M.W."/>
            <person name="Holland P.W.H."/>
            <person name="King N."/>
            <person name="Lang F.B.F."/>
            <person name="Roger A.J."/>
            <person name="Ruiz-Trillo I."/>
            <person name="Lander E."/>
            <person name="Nusbaum C."/>
        </authorList>
    </citation>
    <scope>NUCLEOTIDE SEQUENCE [LARGE SCALE GENOMIC DNA]</scope>
    <source>
        <strain evidence="5">ATCC 38327</strain>
    </source>
</reference>
<name>A0A0L0SA17_ALLM3</name>
<keyword evidence="2" id="KW-0812">Transmembrane</keyword>
<protein>
    <recommendedName>
        <fullName evidence="3">Phospholipid/glycerol acyltransferase domain-containing protein</fullName>
    </recommendedName>
</protein>
<feature type="region of interest" description="Disordered" evidence="1">
    <location>
        <begin position="503"/>
        <end position="526"/>
    </location>
</feature>
<gene>
    <name evidence="4" type="ORF">AMAG_03589</name>
</gene>
<evidence type="ECO:0000256" key="1">
    <source>
        <dbReference type="SAM" id="MobiDB-lite"/>
    </source>
</evidence>
<sequence>MDWLQRQIYPLTYWGASGTIHTNFHVHVEGQENVMPTGALFLACTHSGMVMDPGILIATTPHRRQNHYWAKDSIWRSKLMGFIFDGLGAVPVTRNAKSRSLTPDPGNSLSRDTTELADSPCPSPDREPRTRTTTAASDVSTASTSASANAKLWEATTKMLESGELVGVFPEGTSYTLPHFIQFKDGLAKSAIEYAKSAQKAGRPSAPIVPVGINYLDKELWRSSVAVIYGSPVSVDEFVGRPVADLTQQIQDRVADATVNAPDWDTWHAAQIARKVLFPAAAFDLVPRYVPVMQALITLIADVGNHPAVGPVKSAALAYHASLKRHGVLDRAVYLVGTHDPAQIGAKALFHAVQLVITSLLALPGGLLYGAIFLLTDMHNKKEPYTECHAQTKGLATLTLVPLIHFGMTLLGLIAFGPIGAVTTELTLIAVSVVFHYVVDWCIESAQILHDLAVLAVLVGQDETRALARDRNTLHVALMETVKAVATPDLDVDALPYGPFRQEQSAPTDLPKGAPTFPEPSHPEWTRPSADVVRRRLRDLDAWVHATDGAEGVPRRPAMRWRAWPVREAV</sequence>
<evidence type="ECO:0000313" key="5">
    <source>
        <dbReference type="Proteomes" id="UP000054350"/>
    </source>
</evidence>
<dbReference type="AlphaFoldDB" id="A0A0L0SA17"/>
<dbReference type="EMBL" id="GG745334">
    <property type="protein sequence ID" value="KNE59282.1"/>
    <property type="molecule type" value="Genomic_DNA"/>
</dbReference>
<evidence type="ECO:0000313" key="4">
    <source>
        <dbReference type="EMBL" id="KNE59282.1"/>
    </source>
</evidence>
<dbReference type="GO" id="GO:0004366">
    <property type="term" value="F:glycerol-3-phosphate O-acyltransferase activity"/>
    <property type="evidence" value="ECO:0007669"/>
    <property type="project" value="TreeGrafter"/>
</dbReference>
<dbReference type="PANTHER" id="PTHR31605">
    <property type="entry name" value="GLYCEROL-3-PHOSPHATE O-ACYLTRANSFERASE 1"/>
    <property type="match status" value="1"/>
</dbReference>
<dbReference type="VEuPathDB" id="FungiDB:AMAG_03589"/>
<dbReference type="eggNOG" id="ENOG502QY9M">
    <property type="taxonomic scope" value="Eukaryota"/>
</dbReference>
<feature type="compositionally biased region" description="Polar residues" evidence="1">
    <location>
        <begin position="98"/>
        <end position="111"/>
    </location>
</feature>
<dbReference type="GO" id="GO:0008654">
    <property type="term" value="P:phospholipid biosynthetic process"/>
    <property type="evidence" value="ECO:0007669"/>
    <property type="project" value="TreeGrafter"/>
</dbReference>
<feature type="compositionally biased region" description="Low complexity" evidence="1">
    <location>
        <begin position="132"/>
        <end position="142"/>
    </location>
</feature>
<accession>A0A0L0SA17</accession>
<dbReference type="SUPFAM" id="SSF69593">
    <property type="entry name" value="Glycerol-3-phosphate (1)-acyltransferase"/>
    <property type="match status" value="2"/>
</dbReference>
<dbReference type="STRING" id="578462.A0A0L0SA17"/>
<dbReference type="SMART" id="SM00563">
    <property type="entry name" value="PlsC"/>
    <property type="match status" value="1"/>
</dbReference>
<feature type="transmembrane region" description="Helical" evidence="2">
    <location>
        <begin position="395"/>
        <end position="420"/>
    </location>
</feature>
<dbReference type="Proteomes" id="UP000054350">
    <property type="component" value="Unassembled WGS sequence"/>
</dbReference>
<keyword evidence="2" id="KW-0472">Membrane</keyword>
<feature type="domain" description="Phospholipid/glycerol acyltransferase" evidence="3">
    <location>
        <begin position="40"/>
        <end position="216"/>
    </location>
</feature>
<proteinExistence type="predicted"/>
<keyword evidence="2" id="KW-1133">Transmembrane helix</keyword>
<dbReference type="PANTHER" id="PTHR31605:SF0">
    <property type="entry name" value="GLYCEROL-3-PHOSPHATE O-ACYLTRANSFERASE 1"/>
    <property type="match status" value="1"/>
</dbReference>
<dbReference type="Pfam" id="PF01553">
    <property type="entry name" value="Acyltransferase"/>
    <property type="match status" value="1"/>
</dbReference>
<evidence type="ECO:0000256" key="2">
    <source>
        <dbReference type="SAM" id="Phobius"/>
    </source>
</evidence>
<feature type="region of interest" description="Disordered" evidence="1">
    <location>
        <begin position="96"/>
        <end position="142"/>
    </location>
</feature>